<protein>
    <submittedName>
        <fullName evidence="1">Unannotated protein</fullName>
    </submittedName>
</protein>
<dbReference type="InterPro" id="IPR043777">
    <property type="entry name" value="DUF5719"/>
</dbReference>
<name>A0A6J7DS36_9ZZZZ</name>
<dbReference type="AlphaFoldDB" id="A0A6J7DS36"/>
<sequence>MKLHRPLIVAAAIAGVLAISNVLNATVTPSRYIKSYPAVVCPSTGKGLLTAISLSSSKTPFKLIGSSSTTFKPSKTRRYNQASSAAVFESNDMTPAVWQVRSGVWAGATICKSPISSQWFVGGASDVTSRGDLLLINSGLSPAIADVRVWNEVSEQPNKVVTIAPNSQVSVGLDALSPGSKAIVMQVVPRAGRLSAYMIDERGKGLKSLGGDIVNATTSPSKDIFIPAIPQTVKSIAKPSKKKVNKKIAKPSAAATSSLSHTIRVLNPSDVDARISVELASSEGSFSPVGLQDLVVPKGRVISIPFDPSLNQGRFGLHITSEQPVVAAVFSSTLMKGKSDFIWSTAAAELTSYNLALTGLSPEFVFIGGDISLGAEVIYLNGKRKTFDINGIDFVAYQVPQNVRAIIFSNVSKGVHGAALISTQSGSGYFPLEAGSVLTKSAVPTSSIQVLTP</sequence>
<evidence type="ECO:0000313" key="1">
    <source>
        <dbReference type="EMBL" id="CAB4870133.1"/>
    </source>
</evidence>
<accession>A0A6J7DS36</accession>
<dbReference type="Pfam" id="PF18986">
    <property type="entry name" value="DUF5719"/>
    <property type="match status" value="1"/>
</dbReference>
<organism evidence="1">
    <name type="scientific">freshwater metagenome</name>
    <dbReference type="NCBI Taxonomy" id="449393"/>
    <lineage>
        <taxon>unclassified sequences</taxon>
        <taxon>metagenomes</taxon>
        <taxon>ecological metagenomes</taxon>
    </lineage>
</organism>
<dbReference type="EMBL" id="CAFBLW010000011">
    <property type="protein sequence ID" value="CAB4870133.1"/>
    <property type="molecule type" value="Genomic_DNA"/>
</dbReference>
<reference evidence="1" key="1">
    <citation type="submission" date="2020-05" db="EMBL/GenBank/DDBJ databases">
        <authorList>
            <person name="Chiriac C."/>
            <person name="Salcher M."/>
            <person name="Ghai R."/>
            <person name="Kavagutti S V."/>
        </authorList>
    </citation>
    <scope>NUCLEOTIDE SEQUENCE</scope>
</reference>
<gene>
    <name evidence="1" type="ORF">UFOPK3461_00276</name>
</gene>
<proteinExistence type="predicted"/>